<sequence length="634" mass="76196">MSLFNVGEKYRNSYTIEHVVPFFDGELAISHLDSKRYYLQSAHLKKQAPSRAIQQYRSLNHPLVIPFTEVYTEDRSLVFIRPYCSIKPLHEVVMKEDIAEDTIVQWGKQLLLLAAELKTKAMPMYLLTDPRNIGLDEETDELKVLFCGVEHITALRSTLDWGTFFYSLVSKEHLEGPIDKVPNDLEGSKHLHRLIQKSLQNNSIDSILSHIEVYEKKRKKGGILDFLLGGGKKEKESSNEATLNEDAQNSSPSIEPPSTLPSRPEQIVGPEPTLADPRKSTDVEYLDKLRRELERKQQEEIERQRLQMELEMERQRQEFLKELEKERGIRERLEQERLKQKRLEQTSTSENDVEQESLEQESLEQESLEQESLEQERLEQERLEQERLEQERLEQERLERERLEQERLEQERLEQERLEQERLEQERLEQERLEQERLEQERLEQERLERERLEQERLERERLEQERLEQERLERERREWERRERERLKRELKEKMSLELEKLRDERLEWERREQERMEQARLSFENRERALIEKLELQLSQIEVSFPLQSENPKQIDSLEKMKDELYGEKSKELQPLSDGNSLQNLNSFAQPNSSVESGIAKQEENQRAKESEEHARLARQFEEYMKQMYKNN</sequence>
<dbReference type="EMBL" id="SMAG01000010">
    <property type="protein sequence ID" value="TCS92829.1"/>
    <property type="molecule type" value="Genomic_DNA"/>
</dbReference>
<evidence type="ECO:0000256" key="1">
    <source>
        <dbReference type="SAM" id="MobiDB-lite"/>
    </source>
</evidence>
<organism evidence="2 3">
    <name type="scientific">Hazenella coriacea</name>
    <dbReference type="NCBI Taxonomy" id="1179467"/>
    <lineage>
        <taxon>Bacteria</taxon>
        <taxon>Bacillati</taxon>
        <taxon>Bacillota</taxon>
        <taxon>Bacilli</taxon>
        <taxon>Bacillales</taxon>
        <taxon>Thermoactinomycetaceae</taxon>
        <taxon>Hazenella</taxon>
    </lineage>
</organism>
<dbReference type="SUPFAM" id="SSF56112">
    <property type="entry name" value="Protein kinase-like (PK-like)"/>
    <property type="match status" value="1"/>
</dbReference>
<feature type="compositionally biased region" description="Acidic residues" evidence="1">
    <location>
        <begin position="351"/>
        <end position="373"/>
    </location>
</feature>
<feature type="region of interest" description="Disordered" evidence="1">
    <location>
        <begin position="233"/>
        <end position="282"/>
    </location>
</feature>
<feature type="region of interest" description="Disordered" evidence="1">
    <location>
        <begin position="334"/>
        <end position="382"/>
    </location>
</feature>
<feature type="region of interest" description="Disordered" evidence="1">
    <location>
        <begin position="568"/>
        <end position="617"/>
    </location>
</feature>
<accession>A0A4R3L620</accession>
<dbReference type="RefSeq" id="WP_131926455.1">
    <property type="nucleotide sequence ID" value="NZ_SMAG01000010.1"/>
</dbReference>
<name>A0A4R3L620_9BACL</name>
<feature type="compositionally biased region" description="Polar residues" evidence="1">
    <location>
        <begin position="579"/>
        <end position="598"/>
    </location>
</feature>
<dbReference type="AlphaFoldDB" id="A0A4R3L620"/>
<evidence type="ECO:0000313" key="3">
    <source>
        <dbReference type="Proteomes" id="UP000294937"/>
    </source>
</evidence>
<dbReference type="Proteomes" id="UP000294937">
    <property type="component" value="Unassembled WGS sequence"/>
</dbReference>
<dbReference type="OrthoDB" id="2991686at2"/>
<feature type="compositionally biased region" description="Polar residues" evidence="1">
    <location>
        <begin position="239"/>
        <end position="253"/>
    </location>
</feature>
<dbReference type="PANTHER" id="PTHR46563:SF4">
    <property type="entry name" value="ASPARTYL_ASPARAGINYL BETA-HYDROXYLASE ISOFORM X1"/>
    <property type="match status" value="1"/>
</dbReference>
<proteinExistence type="predicted"/>
<keyword evidence="3" id="KW-1185">Reference proteome</keyword>
<reference evidence="2 3" key="1">
    <citation type="submission" date="2019-03" db="EMBL/GenBank/DDBJ databases">
        <title>Genomic Encyclopedia of Type Strains, Phase IV (KMG-IV): sequencing the most valuable type-strain genomes for metagenomic binning, comparative biology and taxonomic classification.</title>
        <authorList>
            <person name="Goeker M."/>
        </authorList>
    </citation>
    <scope>NUCLEOTIDE SEQUENCE [LARGE SCALE GENOMIC DNA]</scope>
    <source>
        <strain evidence="2 3">DSM 45707</strain>
    </source>
</reference>
<gene>
    <name evidence="2" type="ORF">EDD58_11056</name>
</gene>
<evidence type="ECO:0000313" key="2">
    <source>
        <dbReference type="EMBL" id="TCS92829.1"/>
    </source>
</evidence>
<feature type="compositionally biased region" description="Basic and acidic residues" evidence="1">
    <location>
        <begin position="603"/>
        <end position="617"/>
    </location>
</feature>
<comment type="caution">
    <text evidence="2">The sequence shown here is derived from an EMBL/GenBank/DDBJ whole genome shotgun (WGS) entry which is preliminary data.</text>
</comment>
<dbReference type="PANTHER" id="PTHR46563">
    <property type="entry name" value="RING-TYPE DOMAIN-CONTAINING PROTEIN"/>
    <property type="match status" value="1"/>
</dbReference>
<feature type="compositionally biased region" description="Basic and acidic residues" evidence="1">
    <location>
        <begin position="334"/>
        <end position="344"/>
    </location>
</feature>
<dbReference type="InterPro" id="IPR011009">
    <property type="entry name" value="Kinase-like_dom_sf"/>
</dbReference>
<protein>
    <submittedName>
        <fullName evidence="2">Uncharacterized protein</fullName>
    </submittedName>
</protein>